<evidence type="ECO:0000256" key="11">
    <source>
        <dbReference type="ARBA" id="ARBA00045865"/>
    </source>
</evidence>
<accession>A0AAW1QZF4</accession>
<evidence type="ECO:0000259" key="14">
    <source>
        <dbReference type="Pfam" id="PF14772"/>
    </source>
</evidence>
<keyword evidence="7" id="KW-0966">Cell projection</keyword>
<reference evidence="15 16" key="1">
    <citation type="journal article" date="2024" name="Nat. Commun.">
        <title>Phylogenomics reveals the evolutionary origins of lichenization in chlorophyte algae.</title>
        <authorList>
            <person name="Puginier C."/>
            <person name="Libourel C."/>
            <person name="Otte J."/>
            <person name="Skaloud P."/>
            <person name="Haon M."/>
            <person name="Grisel S."/>
            <person name="Petersen M."/>
            <person name="Berrin J.G."/>
            <person name="Delaux P.M."/>
            <person name="Dal Grande F."/>
            <person name="Keller J."/>
        </authorList>
    </citation>
    <scope>NUCLEOTIDE SEQUENCE [LARGE SCALE GENOMIC DNA]</scope>
    <source>
        <strain evidence="15 16">SAG 2145</strain>
    </source>
</reference>
<gene>
    <name evidence="15" type="ORF">WJX74_010157</name>
</gene>
<dbReference type="InterPro" id="IPR039750">
    <property type="entry name" value="DRC1/DRC2"/>
</dbReference>
<dbReference type="GO" id="GO:0003352">
    <property type="term" value="P:regulation of cilium movement"/>
    <property type="evidence" value="ECO:0007669"/>
    <property type="project" value="TreeGrafter"/>
</dbReference>
<dbReference type="Proteomes" id="UP001438707">
    <property type="component" value="Unassembled WGS sequence"/>
</dbReference>
<evidence type="ECO:0000256" key="5">
    <source>
        <dbReference type="ARBA" id="ARBA00023069"/>
    </source>
</evidence>
<sequence>MAPKKSGKAKKVETAEEKEERLRLEAIEAAEHGAKLEKATAARLSERRAREQEYAHLNALKIQNQWRSIMRQAKTEVLRKEIEVLSQTHERTINCKDAIIEALNHDLDDAEEQFQTAQRGHIQVMDRLESLHAQRMMEEQQRFRTCLTDMEVEFDAERAEIQATQARGRKEANDIFEAMQRDCEELENEALQEFETAREELRNRASEEYNVLKIQLEGQIEELERTIEAAHQTYLSGSGARMQTFQAAMQRDSDAAADIKSRGRRLTHLQDSLGEWRTKLAADRKEWEDRNRALRAERDRLSASHRGLKATLERQRAQQAERLRQISIDSDTREKDLKEQLSKAERLLKLGELCRKLEREREKVLPFHTLDEAVPTPALPSYQAVQASRKAAGKPPLPSSHSLNDKPMKTEATPRGPAEGSSLAEDDWKLQAYRPDGQHAQPAPSSVGPGTAEDEPLGSFFKRFNMVLLDKASIDRQKAQLQRENKELSQALQQFVDGISVPAAALDDPQNTLLMVKRPLLQPKSPQKSRASDFKSKLPLPPAQILNMPQPVAV</sequence>
<keyword evidence="6" id="KW-0206">Cytoskeleton</keyword>
<keyword evidence="2" id="KW-0963">Cytoplasm</keyword>
<evidence type="ECO:0000256" key="13">
    <source>
        <dbReference type="SAM" id="MobiDB-lite"/>
    </source>
</evidence>
<dbReference type="GO" id="GO:0005858">
    <property type="term" value="C:axonemal dynein complex"/>
    <property type="evidence" value="ECO:0007669"/>
    <property type="project" value="InterPro"/>
</dbReference>
<dbReference type="GO" id="GO:0070286">
    <property type="term" value="P:axonemal dynein complex assembly"/>
    <property type="evidence" value="ECO:0007669"/>
    <property type="project" value="InterPro"/>
</dbReference>
<evidence type="ECO:0000256" key="4">
    <source>
        <dbReference type="ARBA" id="ARBA00023054"/>
    </source>
</evidence>
<evidence type="ECO:0000313" key="15">
    <source>
        <dbReference type="EMBL" id="KAK9826690.1"/>
    </source>
</evidence>
<feature type="coiled-coil region" evidence="12">
    <location>
        <begin position="93"/>
        <end position="120"/>
    </location>
</feature>
<comment type="similarity">
    <text evidence="9">Belongs to the DRC2 family.</text>
</comment>
<keyword evidence="16" id="KW-1185">Reference proteome</keyword>
<feature type="coiled-coil region" evidence="12">
    <location>
        <begin position="471"/>
        <end position="498"/>
    </location>
</feature>
<proteinExistence type="inferred from homology"/>
<comment type="subcellular location">
    <subcellularLocation>
        <location evidence="1">Cytoplasm</location>
        <location evidence="1">Cytoskeleton</location>
        <location evidence="1">Flagellum axoneme</location>
    </subcellularLocation>
    <subcellularLocation>
        <location evidence="8">Cytoplasm</location>
        <location evidence="8">Cytoskeleton</location>
        <location evidence="8">Flagellum basal body</location>
    </subcellularLocation>
</comment>
<feature type="region of interest" description="Disordered" evidence="13">
    <location>
        <begin position="517"/>
        <end position="554"/>
    </location>
</feature>
<dbReference type="PANTHER" id="PTHR21625:SF0">
    <property type="entry name" value="DYNEIN REGULATORY COMPLEX SUBUNIT 2"/>
    <property type="match status" value="1"/>
</dbReference>
<evidence type="ECO:0000256" key="7">
    <source>
        <dbReference type="ARBA" id="ARBA00023273"/>
    </source>
</evidence>
<feature type="domain" description="Dynein regulatory complex protein 1/2 N-terminal" evidence="14">
    <location>
        <begin position="29"/>
        <end position="123"/>
    </location>
</feature>
<dbReference type="EMBL" id="JALJOS010000020">
    <property type="protein sequence ID" value="KAK9826690.1"/>
    <property type="molecule type" value="Genomic_DNA"/>
</dbReference>
<evidence type="ECO:0000256" key="2">
    <source>
        <dbReference type="ARBA" id="ARBA00022490"/>
    </source>
</evidence>
<dbReference type="Pfam" id="PF14772">
    <property type="entry name" value="NYD-SP28"/>
    <property type="match status" value="1"/>
</dbReference>
<comment type="caution">
    <text evidence="15">The sequence shown here is derived from an EMBL/GenBank/DDBJ whole genome shotgun (WGS) entry which is preliminary data.</text>
</comment>
<evidence type="ECO:0000256" key="6">
    <source>
        <dbReference type="ARBA" id="ARBA00023212"/>
    </source>
</evidence>
<feature type="region of interest" description="Disordered" evidence="13">
    <location>
        <begin position="435"/>
        <end position="454"/>
    </location>
</feature>
<evidence type="ECO:0000313" key="16">
    <source>
        <dbReference type="Proteomes" id="UP001438707"/>
    </source>
</evidence>
<feature type="coiled-coil region" evidence="12">
    <location>
        <begin position="147"/>
        <end position="233"/>
    </location>
</feature>
<feature type="coiled-coil region" evidence="12">
    <location>
        <begin position="277"/>
        <end position="329"/>
    </location>
</feature>
<evidence type="ECO:0000256" key="8">
    <source>
        <dbReference type="ARBA" id="ARBA00037841"/>
    </source>
</evidence>
<evidence type="ECO:0000256" key="12">
    <source>
        <dbReference type="SAM" id="Coils"/>
    </source>
</evidence>
<keyword evidence="4 12" id="KW-0175">Coiled coil</keyword>
<evidence type="ECO:0000256" key="10">
    <source>
        <dbReference type="ARBA" id="ARBA00040899"/>
    </source>
</evidence>
<keyword evidence="3" id="KW-0282">Flagellum</keyword>
<evidence type="ECO:0000256" key="3">
    <source>
        <dbReference type="ARBA" id="ARBA00022846"/>
    </source>
</evidence>
<dbReference type="PANTHER" id="PTHR21625">
    <property type="entry name" value="NYD-SP28 PROTEIN"/>
    <property type="match status" value="1"/>
</dbReference>
<dbReference type="InterPro" id="IPR039505">
    <property type="entry name" value="DRC1/2_N"/>
</dbReference>
<organism evidence="15 16">
    <name type="scientific">Apatococcus lobatus</name>
    <dbReference type="NCBI Taxonomy" id="904363"/>
    <lineage>
        <taxon>Eukaryota</taxon>
        <taxon>Viridiplantae</taxon>
        <taxon>Chlorophyta</taxon>
        <taxon>core chlorophytes</taxon>
        <taxon>Trebouxiophyceae</taxon>
        <taxon>Chlorellales</taxon>
        <taxon>Chlorellaceae</taxon>
        <taxon>Apatococcus</taxon>
    </lineage>
</organism>
<keyword evidence="5" id="KW-0969">Cilium</keyword>
<evidence type="ECO:0000256" key="1">
    <source>
        <dbReference type="ARBA" id="ARBA00004611"/>
    </source>
</evidence>
<evidence type="ECO:0000256" key="9">
    <source>
        <dbReference type="ARBA" id="ARBA00038424"/>
    </source>
</evidence>
<feature type="region of interest" description="Disordered" evidence="13">
    <location>
        <begin position="384"/>
        <end position="423"/>
    </location>
</feature>
<protein>
    <recommendedName>
        <fullName evidence="10">Dynein regulatory complex subunit 2</fullName>
    </recommendedName>
</protein>
<dbReference type="AlphaFoldDB" id="A0AAW1QZF4"/>
<name>A0AAW1QZF4_9CHLO</name>
<comment type="function">
    <text evidence="11">Component of the nexin-dynein regulatory complex (N-DRC), a key regulator of ciliary/flagellar motility which maintains the alignment and integrity of the distal axoneme and regulates microtubule sliding in motile axonemes. Plays a critical role in the assembly of N-DRC and also stabilizes the assembly of multiple inner dynein arms and radial spokes. Coassembles with DRC1 to form a central scaffold needed for assembly of the N-DRC and its attachment to the outer doublet microtubules.</text>
</comment>
<dbReference type="GO" id="GO:0060285">
    <property type="term" value="P:cilium-dependent cell motility"/>
    <property type="evidence" value="ECO:0007669"/>
    <property type="project" value="TreeGrafter"/>
</dbReference>